<keyword evidence="4 5" id="KW-0134">Cell wall</keyword>
<dbReference type="Proteomes" id="UP000243459">
    <property type="component" value="Chromosome 5"/>
</dbReference>
<evidence type="ECO:0000313" key="6">
    <source>
        <dbReference type="EMBL" id="ONK68403.1"/>
    </source>
</evidence>
<gene>
    <name evidence="6" type="ORF">A4U43_C05F11150</name>
</gene>
<dbReference type="InterPro" id="IPR004963">
    <property type="entry name" value="PAE/NOTUM"/>
</dbReference>
<dbReference type="GO" id="GO:0071555">
    <property type="term" value="P:cell wall organization"/>
    <property type="evidence" value="ECO:0007669"/>
    <property type="project" value="UniProtKB-KW"/>
</dbReference>
<name>A0A5P1ERX0_ASPOF</name>
<comment type="similarity">
    <text evidence="3 5">Belongs to the pectinacetylesterase family.</text>
</comment>
<dbReference type="GO" id="GO:0009505">
    <property type="term" value="C:plant-type cell wall"/>
    <property type="evidence" value="ECO:0007669"/>
    <property type="project" value="TreeGrafter"/>
</dbReference>
<evidence type="ECO:0000256" key="2">
    <source>
        <dbReference type="ARBA" id="ARBA00004191"/>
    </source>
</evidence>
<dbReference type="AlphaFoldDB" id="A0A5P1ERX0"/>
<organism evidence="6 7">
    <name type="scientific">Asparagus officinalis</name>
    <name type="common">Garden asparagus</name>
    <dbReference type="NCBI Taxonomy" id="4686"/>
    <lineage>
        <taxon>Eukaryota</taxon>
        <taxon>Viridiplantae</taxon>
        <taxon>Streptophyta</taxon>
        <taxon>Embryophyta</taxon>
        <taxon>Tracheophyta</taxon>
        <taxon>Spermatophyta</taxon>
        <taxon>Magnoliopsida</taxon>
        <taxon>Liliopsida</taxon>
        <taxon>Asparagales</taxon>
        <taxon>Asparagaceae</taxon>
        <taxon>Asparagoideae</taxon>
        <taxon>Asparagus</taxon>
    </lineage>
</organism>
<evidence type="ECO:0000256" key="1">
    <source>
        <dbReference type="ARBA" id="ARBA00003534"/>
    </source>
</evidence>
<protein>
    <recommendedName>
        <fullName evidence="5">Pectin acetylesterase</fullName>
        <ecNumber evidence="5">3.1.1.-</ecNumber>
    </recommendedName>
</protein>
<keyword evidence="5" id="KW-0378">Hydrolase</keyword>
<evidence type="ECO:0000256" key="4">
    <source>
        <dbReference type="ARBA" id="ARBA00022512"/>
    </source>
</evidence>
<accession>A0A5P1ERX0</accession>
<keyword evidence="5" id="KW-0964">Secreted</keyword>
<dbReference type="Pfam" id="PF03283">
    <property type="entry name" value="PAE"/>
    <property type="match status" value="1"/>
</dbReference>
<reference evidence="7" key="1">
    <citation type="journal article" date="2017" name="Nat. Commun.">
        <title>The asparagus genome sheds light on the origin and evolution of a young Y chromosome.</title>
        <authorList>
            <person name="Harkess A."/>
            <person name="Zhou J."/>
            <person name="Xu C."/>
            <person name="Bowers J.E."/>
            <person name="Van der Hulst R."/>
            <person name="Ayyampalayam S."/>
            <person name="Mercati F."/>
            <person name="Riccardi P."/>
            <person name="McKain M.R."/>
            <person name="Kakrana A."/>
            <person name="Tang H."/>
            <person name="Ray J."/>
            <person name="Groenendijk J."/>
            <person name="Arikit S."/>
            <person name="Mathioni S.M."/>
            <person name="Nakano M."/>
            <person name="Shan H."/>
            <person name="Telgmann-Rauber A."/>
            <person name="Kanno A."/>
            <person name="Yue Z."/>
            <person name="Chen H."/>
            <person name="Li W."/>
            <person name="Chen Y."/>
            <person name="Xu X."/>
            <person name="Zhang Y."/>
            <person name="Luo S."/>
            <person name="Chen H."/>
            <person name="Gao J."/>
            <person name="Mao Z."/>
            <person name="Pires J.C."/>
            <person name="Luo M."/>
            <person name="Kudrna D."/>
            <person name="Wing R.A."/>
            <person name="Meyers B.C."/>
            <person name="Yi K."/>
            <person name="Kong H."/>
            <person name="Lavrijsen P."/>
            <person name="Sunseri F."/>
            <person name="Falavigna A."/>
            <person name="Ye Y."/>
            <person name="Leebens-Mack J.H."/>
            <person name="Chen G."/>
        </authorList>
    </citation>
    <scope>NUCLEOTIDE SEQUENCE [LARGE SCALE GENOMIC DNA]</scope>
    <source>
        <strain evidence="7">cv. DH0086</strain>
    </source>
</reference>
<evidence type="ECO:0000256" key="5">
    <source>
        <dbReference type="RuleBase" id="RU363114"/>
    </source>
</evidence>
<proteinExistence type="inferred from homology"/>
<dbReference type="GO" id="GO:0052793">
    <property type="term" value="F:pectin acetylesterase activity"/>
    <property type="evidence" value="ECO:0007669"/>
    <property type="project" value="TreeGrafter"/>
</dbReference>
<dbReference type="EC" id="3.1.1.-" evidence="5"/>
<evidence type="ECO:0000313" key="7">
    <source>
        <dbReference type="Proteomes" id="UP000243459"/>
    </source>
</evidence>
<comment type="function">
    <text evidence="1 5">Hydrolyzes acetyl esters in homogalacturonan regions of pectin. In type I primary cell wall, galacturonic acid residues of pectin can be acetylated at the O-2 and O-3 positions. Decreasing the degree of acetylation of pectin gels in vitro alters their physical properties.</text>
</comment>
<evidence type="ECO:0000256" key="3">
    <source>
        <dbReference type="ARBA" id="ARBA00005784"/>
    </source>
</evidence>
<comment type="subcellular location">
    <subcellularLocation>
        <location evidence="2 5">Secreted</location>
        <location evidence="2 5">Cell wall</location>
    </subcellularLocation>
</comment>
<keyword evidence="7" id="KW-1185">Reference proteome</keyword>
<dbReference type="PANTHER" id="PTHR21562">
    <property type="entry name" value="NOTUM-RELATED"/>
    <property type="match status" value="1"/>
</dbReference>
<dbReference type="PANTHER" id="PTHR21562:SF5">
    <property type="entry name" value="PECTIN ACETYLESTERASE 12"/>
    <property type="match status" value="1"/>
</dbReference>
<keyword evidence="5" id="KW-0961">Cell wall biogenesis/degradation</keyword>
<dbReference type="EMBL" id="CM007385">
    <property type="protein sequence ID" value="ONK68403.1"/>
    <property type="molecule type" value="Genomic_DNA"/>
</dbReference>
<sequence length="121" mass="13660">MATAVLESDVATVCMDGSPPGYHIHHGFGSGANNWLVNLEGGGWCNNLRTCTYRKKSRRGSSYYMEKEISFTGIMSDKREENPDFYNWNRVKVRYCDGASFTGEGYNRVCMTVNLLILLDL</sequence>
<dbReference type="Gramene" id="ONK68403">
    <property type="protein sequence ID" value="ONK68403"/>
    <property type="gene ID" value="A4U43_C05F11150"/>
</dbReference>